<dbReference type="KEGG" id="nano:G5V58_08865"/>
<feature type="chain" id="PRO_5026048031" description="Secreted protein" evidence="1">
    <location>
        <begin position="28"/>
        <end position="277"/>
    </location>
</feature>
<keyword evidence="1" id="KW-0732">Signal</keyword>
<proteinExistence type="predicted"/>
<dbReference type="EMBL" id="CP049257">
    <property type="protein sequence ID" value="QIG42866.1"/>
    <property type="molecule type" value="Genomic_DNA"/>
</dbReference>
<protein>
    <recommendedName>
        <fullName evidence="4">Secreted protein</fullName>
    </recommendedName>
</protein>
<evidence type="ECO:0008006" key="4">
    <source>
        <dbReference type="Google" id="ProtNLM"/>
    </source>
</evidence>
<feature type="signal peptide" evidence="1">
    <location>
        <begin position="1"/>
        <end position="27"/>
    </location>
</feature>
<dbReference type="RefSeq" id="WP_165231232.1">
    <property type="nucleotide sequence ID" value="NZ_CP049257.1"/>
</dbReference>
<name>A0A6G6WCD0_9ACTN</name>
<evidence type="ECO:0000256" key="1">
    <source>
        <dbReference type="SAM" id="SignalP"/>
    </source>
</evidence>
<gene>
    <name evidence="2" type="ORF">G5V58_08865</name>
</gene>
<accession>A0A6G6WCD0</accession>
<reference evidence="2 3" key="1">
    <citation type="submission" date="2020-02" db="EMBL/GenBank/DDBJ databases">
        <title>Full genome sequence of Nocardioides sp. R-3366.</title>
        <authorList>
            <person name="Im W.-T."/>
        </authorList>
    </citation>
    <scope>NUCLEOTIDE SEQUENCE [LARGE SCALE GENOMIC DNA]</scope>
    <source>
        <strain evidence="2 3">R-3366</strain>
    </source>
</reference>
<evidence type="ECO:0000313" key="3">
    <source>
        <dbReference type="Proteomes" id="UP000502996"/>
    </source>
</evidence>
<sequence length="277" mass="28787">MRAKTVATLLAAAALPLSAALVAPASAAPAERAGHHPRKPEVLTVATSASTYTSSDSPVLTYSWRHKHQRVGLVLQVRRSGAGWRTVAKVPHSRRAKKGSGTVAVPPLALGQYSYRLAHGPGTYSGGTGSPEADVTVFGPVPIANLIRATPGSNAEVRSGTATVGGQPFPYTFARYLTGQSIWRDVVDLARTSCNGIGVPLASHRRDSSTGGLFAMRVVTDGDALVAANSAAPDVPAGLLTPVPVGQRLSIQVGSDRDVDYFGSGQAMCWTPDGRAR</sequence>
<dbReference type="AlphaFoldDB" id="A0A6G6WCD0"/>
<dbReference type="Proteomes" id="UP000502996">
    <property type="component" value="Chromosome"/>
</dbReference>
<evidence type="ECO:0000313" key="2">
    <source>
        <dbReference type="EMBL" id="QIG42866.1"/>
    </source>
</evidence>
<keyword evidence="3" id="KW-1185">Reference proteome</keyword>
<organism evidence="2 3">
    <name type="scientific">Nocardioides anomalus</name>
    <dbReference type="NCBI Taxonomy" id="2712223"/>
    <lineage>
        <taxon>Bacteria</taxon>
        <taxon>Bacillati</taxon>
        <taxon>Actinomycetota</taxon>
        <taxon>Actinomycetes</taxon>
        <taxon>Propionibacteriales</taxon>
        <taxon>Nocardioidaceae</taxon>
        <taxon>Nocardioides</taxon>
    </lineage>
</organism>